<dbReference type="InterPro" id="IPR001917">
    <property type="entry name" value="Aminotrans_II_pyridoxalP_BS"/>
</dbReference>
<dbReference type="InterPro" id="IPR024892">
    <property type="entry name" value="ArAT"/>
</dbReference>
<keyword evidence="4 6" id="KW-0808">Transferase</keyword>
<dbReference type="NCBIfam" id="TIGR01141">
    <property type="entry name" value="hisC"/>
    <property type="match status" value="1"/>
</dbReference>
<feature type="modified residue" description="N6-(pyridoxal phosphate)lysine" evidence="6">
    <location>
        <position position="235"/>
    </location>
</feature>
<sequence>MNQPWHDHGGSARERGAHNRIVTPVTRADLESIPTYVPGRSYPGAIKLASNETTQGPLPGVAQAIADAASVANRYPDNTSAALIRALSESLGVPSENIATGCGSVALCQELVQATCNEGDEVVYAWRSFEAYPVVTKVAGAVSVPVPLTPEHGHDLDAMLAAITDRTRLIFVCNPNNPTGTALGREELERFLDAVPARVVVALDEAYFEYNRSGVDGIDLARTRRNVVVLRTFSKAYGLAALRVGYAVADPAIIAALAKVHITFSVNAVAQSAAIACLGARDELLHRTHDVVAERDRVRDALRAAGYDVPESQANFVWLPLADRSAAYGEASAEAGVLIRPYGVDGVRITIGDPHENDAFLAFATSPTAQELAGIPAGSPTV</sequence>
<organism evidence="8 9">
    <name type="scientific">Prescottella equi ATCC 33707</name>
    <dbReference type="NCBI Taxonomy" id="525370"/>
    <lineage>
        <taxon>Bacteria</taxon>
        <taxon>Bacillati</taxon>
        <taxon>Actinomycetota</taxon>
        <taxon>Actinomycetes</taxon>
        <taxon>Mycobacteriales</taxon>
        <taxon>Nocardiaceae</taxon>
        <taxon>Prescottella</taxon>
    </lineage>
</organism>
<dbReference type="Proteomes" id="UP000004245">
    <property type="component" value="Unassembled WGS sequence"/>
</dbReference>
<dbReference type="EC" id="2.6.1.57" evidence="6"/>
<comment type="similarity">
    <text evidence="6">Belongs to the class-II pyridoxal-phosphate-dependent aminotransferase family.</text>
</comment>
<dbReference type="InterPro" id="IPR005861">
    <property type="entry name" value="HisP_aminotrans"/>
</dbReference>
<comment type="caution">
    <text evidence="8">The sequence shown here is derived from an EMBL/GenBank/DDBJ whole genome shotgun (WGS) entry which is preliminary data.</text>
</comment>
<dbReference type="HOGENOM" id="CLU_017584_3_3_11"/>
<dbReference type="GO" id="GO:0008793">
    <property type="term" value="F:aromatic-amino-acid transaminase activity"/>
    <property type="evidence" value="ECO:0007669"/>
    <property type="project" value="UniProtKB-UniRule"/>
</dbReference>
<dbReference type="Gene3D" id="3.40.640.10">
    <property type="entry name" value="Type I PLP-dependent aspartate aminotransferase-like (Major domain)"/>
    <property type="match status" value="1"/>
</dbReference>
<dbReference type="InterPro" id="IPR050106">
    <property type="entry name" value="HistidinolP_aminotransfase"/>
</dbReference>
<keyword evidence="3 6" id="KW-0032">Aminotransferase</keyword>
<evidence type="ECO:0000259" key="7">
    <source>
        <dbReference type="Pfam" id="PF00155"/>
    </source>
</evidence>
<dbReference type="PANTHER" id="PTHR43643">
    <property type="entry name" value="HISTIDINOL-PHOSPHATE AMINOTRANSFERASE 2"/>
    <property type="match status" value="1"/>
</dbReference>
<dbReference type="HAMAP" id="MF_01023">
    <property type="entry name" value="HisC_aminotrans_2"/>
    <property type="match status" value="1"/>
</dbReference>
<evidence type="ECO:0000313" key="8">
    <source>
        <dbReference type="EMBL" id="EGD23717.1"/>
    </source>
</evidence>
<keyword evidence="9" id="KW-1185">Reference proteome</keyword>
<dbReference type="PANTHER" id="PTHR43643:SF3">
    <property type="entry name" value="HISTIDINOL-PHOSPHATE AMINOTRANSFERASE"/>
    <property type="match status" value="1"/>
</dbReference>
<dbReference type="HAMAP" id="MF_01513">
    <property type="entry name" value="Phe_aminotrans_2"/>
    <property type="match status" value="1"/>
</dbReference>
<dbReference type="InterPro" id="IPR015422">
    <property type="entry name" value="PyrdxlP-dep_Trfase_small"/>
</dbReference>
<protein>
    <recommendedName>
        <fullName evidence="6">Aromatic amino acid aminotransferase</fullName>
        <shortName evidence="6">ArAT</shortName>
        <ecNumber evidence="6">2.6.1.57</ecNumber>
    </recommendedName>
</protein>
<keyword evidence="5 6" id="KW-0663">Pyridoxal phosphate</keyword>
<name>E9T1X1_RHOHA</name>
<dbReference type="InterPro" id="IPR015421">
    <property type="entry name" value="PyrdxlP-dep_Trfase_major"/>
</dbReference>
<dbReference type="NCBIfam" id="NF002878">
    <property type="entry name" value="PRK03321.1"/>
    <property type="match status" value="1"/>
</dbReference>
<evidence type="ECO:0000256" key="3">
    <source>
        <dbReference type="ARBA" id="ARBA00022576"/>
    </source>
</evidence>
<evidence type="ECO:0000313" key="9">
    <source>
        <dbReference type="Proteomes" id="UP000004245"/>
    </source>
</evidence>
<proteinExistence type="inferred from homology"/>
<evidence type="ECO:0000256" key="6">
    <source>
        <dbReference type="HAMAP-Rule" id="MF_01513"/>
    </source>
</evidence>
<dbReference type="PROSITE" id="PS00599">
    <property type="entry name" value="AA_TRANSFER_CLASS_2"/>
    <property type="match status" value="1"/>
</dbReference>
<comment type="function">
    <text evidence="6">Aminotransferase that catalyzes the conversion of aromatic amino acids and 2-oxoglutarate into corresponding aromatic oxo acids and L-glutamate.</text>
</comment>
<dbReference type="CDD" id="cd00609">
    <property type="entry name" value="AAT_like"/>
    <property type="match status" value="1"/>
</dbReference>
<comment type="catalytic activity">
    <reaction evidence="6">
        <text>an aromatic L-alpha-amino acid + 2-oxoglutarate = an aromatic oxo-acid + L-glutamate</text>
        <dbReference type="Rhea" id="RHEA:17533"/>
        <dbReference type="ChEBI" id="CHEBI:16810"/>
        <dbReference type="ChEBI" id="CHEBI:29985"/>
        <dbReference type="ChEBI" id="CHEBI:73309"/>
        <dbReference type="ChEBI" id="CHEBI:84824"/>
        <dbReference type="EC" id="2.6.1.57"/>
    </reaction>
</comment>
<dbReference type="GO" id="GO:0030170">
    <property type="term" value="F:pyridoxal phosphate binding"/>
    <property type="evidence" value="ECO:0007669"/>
    <property type="project" value="UniProtKB-UniRule"/>
</dbReference>
<dbReference type="GO" id="GO:0004400">
    <property type="term" value="F:histidinol-phosphate transaminase activity"/>
    <property type="evidence" value="ECO:0007669"/>
    <property type="project" value="InterPro"/>
</dbReference>
<evidence type="ECO:0000256" key="1">
    <source>
        <dbReference type="ARBA" id="ARBA00001933"/>
    </source>
</evidence>
<dbReference type="AlphaFoldDB" id="E9T1X1"/>
<dbReference type="GO" id="GO:0000105">
    <property type="term" value="P:L-histidine biosynthetic process"/>
    <property type="evidence" value="ECO:0007669"/>
    <property type="project" value="InterPro"/>
</dbReference>
<dbReference type="Pfam" id="PF00155">
    <property type="entry name" value="Aminotran_1_2"/>
    <property type="match status" value="1"/>
</dbReference>
<gene>
    <name evidence="8" type="primary">hisC</name>
    <name evidence="6" type="synonym">pat</name>
    <name evidence="8" type="ORF">HMPREF0724_12548</name>
</gene>
<reference evidence="8" key="1">
    <citation type="submission" date="2011-01" db="EMBL/GenBank/DDBJ databases">
        <authorList>
            <person name="Muzny D."/>
            <person name="Qin X."/>
            <person name="Buhay C."/>
            <person name="Dugan-Rocha S."/>
            <person name="Ding Y."/>
            <person name="Chen G."/>
            <person name="Hawes A."/>
            <person name="Holder M."/>
            <person name="Jhangiani S."/>
            <person name="Johnson A."/>
            <person name="Khan Z."/>
            <person name="Li Z."/>
            <person name="Liu W."/>
            <person name="Liu X."/>
            <person name="Perez L."/>
            <person name="Shen H."/>
            <person name="Wang Q."/>
            <person name="Watt J."/>
            <person name="Xi L."/>
            <person name="Xin Y."/>
            <person name="Zhou J."/>
            <person name="Deng J."/>
            <person name="Jiang H."/>
            <person name="Liu Y."/>
            <person name="Qu J."/>
            <person name="Song X.-Z."/>
            <person name="Zhang L."/>
            <person name="Villasana D."/>
            <person name="Johnson A."/>
            <person name="Liu J."/>
            <person name="Liyanage D."/>
            <person name="Lorensuhewa L."/>
            <person name="Robinson T."/>
            <person name="Song A."/>
            <person name="Song B.-B."/>
            <person name="Dinh H."/>
            <person name="Thornton R."/>
            <person name="Coyle M."/>
            <person name="Francisco L."/>
            <person name="Jackson L."/>
            <person name="Javaid M."/>
            <person name="Korchina V."/>
            <person name="Kovar C."/>
            <person name="Mata R."/>
            <person name="Mathew T."/>
            <person name="Ngo R."/>
            <person name="Nguyen L."/>
            <person name="Nguyen N."/>
            <person name="Okwuonu G."/>
            <person name="Ongeri F."/>
            <person name="Pham C."/>
            <person name="Simmons D."/>
            <person name="Wilczek-Boney K."/>
            <person name="Hale W."/>
            <person name="Jakkamsetti A."/>
            <person name="Pham P."/>
            <person name="Ruth R."/>
            <person name="San Lucas F."/>
            <person name="Warren J."/>
            <person name="Zhang J."/>
            <person name="Zhao Z."/>
            <person name="Zhou C."/>
            <person name="Zhu D."/>
            <person name="Lee S."/>
            <person name="Bess C."/>
            <person name="Blankenburg K."/>
            <person name="Forbes L."/>
            <person name="Fu Q."/>
            <person name="Gubbala S."/>
            <person name="Hirani K."/>
            <person name="Jayaseelan J.C."/>
            <person name="Lara F."/>
            <person name="Munidasa M."/>
            <person name="Palculict T."/>
            <person name="Patil S."/>
            <person name="Pu L.-L."/>
            <person name="Saada N."/>
            <person name="Tang L."/>
            <person name="Weissenberger G."/>
            <person name="Zhu Y."/>
            <person name="Hemphill L."/>
            <person name="Shang Y."/>
            <person name="Youmans B."/>
            <person name="Ayvaz T."/>
            <person name="Ross M."/>
            <person name="Santibanez J."/>
            <person name="Aqrawi P."/>
            <person name="Gross S."/>
            <person name="Joshi V."/>
            <person name="Fowler G."/>
            <person name="Nazareth L."/>
            <person name="Reid J."/>
            <person name="Worley K."/>
            <person name="Petrosino J."/>
            <person name="Highlander S."/>
            <person name="Gibbs R."/>
        </authorList>
    </citation>
    <scope>NUCLEOTIDE SEQUENCE [LARGE SCALE GENOMIC DNA]</scope>
    <source>
        <strain evidence="8">ATCC 33707</strain>
    </source>
</reference>
<evidence type="ECO:0000256" key="2">
    <source>
        <dbReference type="ARBA" id="ARBA00011738"/>
    </source>
</evidence>
<dbReference type="Gene3D" id="3.90.1150.10">
    <property type="entry name" value="Aspartate Aminotransferase, domain 1"/>
    <property type="match status" value="1"/>
</dbReference>
<comment type="cofactor">
    <cofactor evidence="1 6">
        <name>pyridoxal 5'-phosphate</name>
        <dbReference type="ChEBI" id="CHEBI:597326"/>
    </cofactor>
</comment>
<dbReference type="SUPFAM" id="SSF53383">
    <property type="entry name" value="PLP-dependent transferases"/>
    <property type="match status" value="1"/>
</dbReference>
<feature type="domain" description="Aminotransferase class I/classII large" evidence="7">
    <location>
        <begin position="46"/>
        <end position="361"/>
    </location>
</feature>
<comment type="subunit">
    <text evidence="2 6">Homodimer.</text>
</comment>
<accession>E9T1X1</accession>
<dbReference type="EMBL" id="ADNW02000011">
    <property type="protein sequence ID" value="EGD23717.1"/>
    <property type="molecule type" value="Genomic_DNA"/>
</dbReference>
<dbReference type="STRING" id="43767.A6I91_21030"/>
<evidence type="ECO:0000256" key="5">
    <source>
        <dbReference type="ARBA" id="ARBA00022898"/>
    </source>
</evidence>
<dbReference type="InterPro" id="IPR015424">
    <property type="entry name" value="PyrdxlP-dep_Trfase"/>
</dbReference>
<dbReference type="InterPro" id="IPR004839">
    <property type="entry name" value="Aminotransferase_I/II_large"/>
</dbReference>
<evidence type="ECO:0000256" key="4">
    <source>
        <dbReference type="ARBA" id="ARBA00022679"/>
    </source>
</evidence>